<gene>
    <name evidence="1" type="ORF">BSAL_13495</name>
</gene>
<dbReference type="EMBL" id="CYKH01001615">
    <property type="protein sequence ID" value="CUG88060.1"/>
    <property type="molecule type" value="Genomic_DNA"/>
</dbReference>
<organism evidence="1 2">
    <name type="scientific">Bodo saltans</name>
    <name type="common">Flagellated protozoan</name>
    <dbReference type="NCBI Taxonomy" id="75058"/>
    <lineage>
        <taxon>Eukaryota</taxon>
        <taxon>Discoba</taxon>
        <taxon>Euglenozoa</taxon>
        <taxon>Kinetoplastea</taxon>
        <taxon>Metakinetoplastina</taxon>
        <taxon>Eubodonida</taxon>
        <taxon>Bodonidae</taxon>
        <taxon>Bodo</taxon>
    </lineage>
</organism>
<protein>
    <submittedName>
        <fullName evidence="1">Uncharacterized protein</fullName>
    </submittedName>
</protein>
<dbReference type="AlphaFoldDB" id="A0A0S4J977"/>
<evidence type="ECO:0000313" key="1">
    <source>
        <dbReference type="EMBL" id="CUG88060.1"/>
    </source>
</evidence>
<proteinExistence type="predicted"/>
<sequence length="45" mass="5169">MNLGAWVSRNQCQEENGRKKKKMSGETCVHVALLCERPYSNFIIV</sequence>
<dbReference type="VEuPathDB" id="TriTrypDB:BSAL_13495"/>
<evidence type="ECO:0000313" key="2">
    <source>
        <dbReference type="Proteomes" id="UP000051952"/>
    </source>
</evidence>
<name>A0A0S4J977_BODSA</name>
<dbReference type="Proteomes" id="UP000051952">
    <property type="component" value="Unassembled WGS sequence"/>
</dbReference>
<reference evidence="2" key="1">
    <citation type="submission" date="2015-09" db="EMBL/GenBank/DDBJ databases">
        <authorList>
            <consortium name="Pathogen Informatics"/>
        </authorList>
    </citation>
    <scope>NUCLEOTIDE SEQUENCE [LARGE SCALE GENOMIC DNA]</scope>
    <source>
        <strain evidence="2">Lake Konstanz</strain>
    </source>
</reference>
<accession>A0A0S4J977</accession>
<keyword evidence="2" id="KW-1185">Reference proteome</keyword>